<evidence type="ECO:0000313" key="10">
    <source>
        <dbReference type="Proteomes" id="UP000704611"/>
    </source>
</evidence>
<dbReference type="Pfam" id="PF05227">
    <property type="entry name" value="CHASE3"/>
    <property type="match status" value="1"/>
</dbReference>
<keyword evidence="10" id="KW-1185">Reference proteome</keyword>
<feature type="coiled-coil region" evidence="6">
    <location>
        <begin position="71"/>
        <end position="123"/>
    </location>
</feature>
<evidence type="ECO:0000256" key="6">
    <source>
        <dbReference type="SAM" id="Coils"/>
    </source>
</evidence>
<dbReference type="Gene3D" id="3.30.565.10">
    <property type="entry name" value="Histidine kinase-like ATPase, C-terminal domain"/>
    <property type="match status" value="1"/>
</dbReference>
<keyword evidence="4" id="KW-0808">Transferase</keyword>
<keyword evidence="6" id="KW-0175">Coiled coil</keyword>
<dbReference type="SUPFAM" id="SSF55874">
    <property type="entry name" value="ATPase domain of HSP90 chaperone/DNA topoisomerase II/histidine kinase"/>
    <property type="match status" value="1"/>
</dbReference>
<dbReference type="InterPro" id="IPR005467">
    <property type="entry name" value="His_kinase_dom"/>
</dbReference>
<proteinExistence type="predicted"/>
<dbReference type="CDD" id="cd00082">
    <property type="entry name" value="HisKA"/>
    <property type="match status" value="1"/>
</dbReference>
<dbReference type="Proteomes" id="UP000704611">
    <property type="component" value="Unassembled WGS sequence"/>
</dbReference>
<dbReference type="PRINTS" id="PR00344">
    <property type="entry name" value="BCTRLSENSOR"/>
</dbReference>
<keyword evidence="5" id="KW-0418">Kinase</keyword>
<evidence type="ECO:0000313" key="9">
    <source>
        <dbReference type="EMBL" id="MBV2129122.1"/>
    </source>
</evidence>
<dbReference type="SUPFAM" id="SSF47384">
    <property type="entry name" value="Homodimeric domain of signal transducing histidine kinase"/>
    <property type="match status" value="1"/>
</dbReference>
<dbReference type="PANTHER" id="PTHR43304">
    <property type="entry name" value="PHYTOCHROME-LIKE PROTEIN CPH1"/>
    <property type="match status" value="1"/>
</dbReference>
<dbReference type="PROSITE" id="PS50109">
    <property type="entry name" value="HIS_KIN"/>
    <property type="match status" value="1"/>
</dbReference>
<evidence type="ECO:0000256" key="4">
    <source>
        <dbReference type="ARBA" id="ARBA00022679"/>
    </source>
</evidence>
<name>A0ABS6MLI1_9GAMM</name>
<dbReference type="Gene3D" id="1.10.287.130">
    <property type="match status" value="1"/>
</dbReference>
<accession>A0ABS6MLI1</accession>
<evidence type="ECO:0000259" key="8">
    <source>
        <dbReference type="PROSITE" id="PS50109"/>
    </source>
</evidence>
<evidence type="ECO:0000256" key="7">
    <source>
        <dbReference type="SAM" id="Phobius"/>
    </source>
</evidence>
<keyword evidence="7" id="KW-0472">Membrane</keyword>
<dbReference type="Pfam" id="PF00512">
    <property type="entry name" value="HisKA"/>
    <property type="match status" value="1"/>
</dbReference>
<dbReference type="EMBL" id="JAHRID010000003">
    <property type="protein sequence ID" value="MBV2129122.1"/>
    <property type="molecule type" value="Genomic_DNA"/>
</dbReference>
<comment type="catalytic activity">
    <reaction evidence="1">
        <text>ATP + protein L-histidine = ADP + protein N-phospho-L-histidine.</text>
        <dbReference type="EC" id="2.7.13.3"/>
    </reaction>
</comment>
<keyword evidence="7" id="KW-0812">Transmembrane</keyword>
<feature type="transmembrane region" description="Helical" evidence="7">
    <location>
        <begin position="168"/>
        <end position="187"/>
    </location>
</feature>
<dbReference type="InterPro" id="IPR004358">
    <property type="entry name" value="Sig_transdc_His_kin-like_C"/>
</dbReference>
<dbReference type="InterPro" id="IPR036097">
    <property type="entry name" value="HisK_dim/P_sf"/>
</dbReference>
<dbReference type="InterPro" id="IPR007891">
    <property type="entry name" value="CHASE3"/>
</dbReference>
<keyword evidence="3" id="KW-0597">Phosphoprotein</keyword>
<feature type="domain" description="Histidine kinase" evidence="8">
    <location>
        <begin position="240"/>
        <end position="464"/>
    </location>
</feature>
<comment type="caution">
    <text evidence="9">The sequence shown here is derived from an EMBL/GenBank/DDBJ whole genome shotgun (WGS) entry which is preliminary data.</text>
</comment>
<protein>
    <recommendedName>
        <fullName evidence="2">histidine kinase</fullName>
        <ecNumber evidence="2">2.7.13.3</ecNumber>
    </recommendedName>
</protein>
<evidence type="ECO:0000256" key="1">
    <source>
        <dbReference type="ARBA" id="ARBA00000085"/>
    </source>
</evidence>
<keyword evidence="7" id="KW-1133">Transmembrane helix</keyword>
<dbReference type="InterPro" id="IPR052162">
    <property type="entry name" value="Sensor_kinase/Photoreceptor"/>
</dbReference>
<reference evidence="9 10" key="1">
    <citation type="submission" date="2021-06" db="EMBL/GenBank/DDBJ databases">
        <title>Rheinheimera indica sp. nov., isolated from deep-sea sediment.</title>
        <authorList>
            <person name="Wang Z."/>
            <person name="Zhang X.-Y."/>
        </authorList>
    </citation>
    <scope>NUCLEOTIDE SEQUENCE [LARGE SCALE GENOMIC DNA]</scope>
    <source>
        <strain evidence="9 10">SM2107</strain>
    </source>
</reference>
<dbReference type="CDD" id="cd19410">
    <property type="entry name" value="HK9-like_sensor"/>
    <property type="match status" value="1"/>
</dbReference>
<dbReference type="SMART" id="SM00387">
    <property type="entry name" value="HATPase_c"/>
    <property type="match status" value="1"/>
</dbReference>
<organism evidence="9 10">
    <name type="scientific">Arsukibacterium indicum</name>
    <dbReference type="NCBI Taxonomy" id="2848612"/>
    <lineage>
        <taxon>Bacteria</taxon>
        <taxon>Pseudomonadati</taxon>
        <taxon>Pseudomonadota</taxon>
        <taxon>Gammaproteobacteria</taxon>
        <taxon>Chromatiales</taxon>
        <taxon>Chromatiaceae</taxon>
        <taxon>Arsukibacterium</taxon>
    </lineage>
</organism>
<dbReference type="InterPro" id="IPR036890">
    <property type="entry name" value="HATPase_C_sf"/>
</dbReference>
<dbReference type="InterPro" id="IPR003661">
    <property type="entry name" value="HisK_dim/P_dom"/>
</dbReference>
<sequence>MGLIGFNAYLAISTIKELTTTQVKLINAGDIVVKLDDLHLSVLSAESGQRGYLLTSDELYLEPYLLALERVQTQIREVKAIESDLAEQQLKIMQLARLAEAKLNELAETVELARQDKESMALRLLRTDHGKNIYRQFRTLFEEVRQAEQAYHLSLFIRLTQGRNDAQLNFILSGLLSSVLVLLLLLLSSVNSKRERKYLDALEAKNEELIQKVEERTQELRLYSEELSRSNRELEDFAFVASHDLQEPLRKIQAFGDRLKSSFSAELGEKGQDYLHRMRNAAERMSRLINDLLDFSRINTRGREFTAINLTDIVNDALDDLEIAIQESQAVINVGELPVVQADSSQLNQLFLNLLSNSLKFRKPDTPPVITITATAHQPNVMQQSVCDNWYQITVVDNGIGFAEEYAEKIFTPFQRLHGRTEYKGTGIGLAVCRRIVERHRGCIHASAEPGVGATFTLILPADGTPFGN</sequence>
<dbReference type="SMART" id="SM00388">
    <property type="entry name" value="HisKA"/>
    <property type="match status" value="1"/>
</dbReference>
<dbReference type="EC" id="2.7.13.3" evidence="2"/>
<gene>
    <name evidence="9" type="ORF">KQY15_08455</name>
</gene>
<evidence type="ECO:0000256" key="2">
    <source>
        <dbReference type="ARBA" id="ARBA00012438"/>
    </source>
</evidence>
<dbReference type="InterPro" id="IPR003594">
    <property type="entry name" value="HATPase_dom"/>
</dbReference>
<dbReference type="PANTHER" id="PTHR43304:SF1">
    <property type="entry name" value="PAC DOMAIN-CONTAINING PROTEIN"/>
    <property type="match status" value="1"/>
</dbReference>
<evidence type="ECO:0000256" key="3">
    <source>
        <dbReference type="ARBA" id="ARBA00022553"/>
    </source>
</evidence>
<evidence type="ECO:0000256" key="5">
    <source>
        <dbReference type="ARBA" id="ARBA00022777"/>
    </source>
</evidence>
<dbReference type="Pfam" id="PF02518">
    <property type="entry name" value="HATPase_c"/>
    <property type="match status" value="1"/>
</dbReference>
<feature type="coiled-coil region" evidence="6">
    <location>
        <begin position="192"/>
        <end position="233"/>
    </location>
</feature>